<dbReference type="AlphaFoldDB" id="A0A7E5WDK9"/>
<dbReference type="RefSeq" id="XP_026738271.1">
    <property type="nucleotide sequence ID" value="XM_026882470.1"/>
</dbReference>
<evidence type="ECO:0000256" key="1">
    <source>
        <dbReference type="SAM" id="MobiDB-lite"/>
    </source>
</evidence>
<dbReference type="CDD" id="cd06558">
    <property type="entry name" value="crotonase-like"/>
    <property type="match status" value="1"/>
</dbReference>
<dbReference type="FunCoup" id="A0A7E5WDK9">
    <property type="interactions" value="577"/>
</dbReference>
<dbReference type="KEGG" id="tnl:113501346"/>
<feature type="region of interest" description="Disordered" evidence="1">
    <location>
        <begin position="607"/>
        <end position="633"/>
    </location>
</feature>
<feature type="compositionally biased region" description="Polar residues" evidence="1">
    <location>
        <begin position="624"/>
        <end position="633"/>
    </location>
</feature>
<feature type="compositionally biased region" description="Polar residues" evidence="1">
    <location>
        <begin position="469"/>
        <end position="482"/>
    </location>
</feature>
<evidence type="ECO:0000313" key="2">
    <source>
        <dbReference type="Proteomes" id="UP000322000"/>
    </source>
</evidence>
<feature type="compositionally biased region" description="Basic and acidic residues" evidence="1">
    <location>
        <begin position="547"/>
        <end position="569"/>
    </location>
</feature>
<feature type="compositionally biased region" description="Basic residues" evidence="1">
    <location>
        <begin position="485"/>
        <end position="498"/>
    </location>
</feature>
<dbReference type="PANTHER" id="PTHR43684">
    <property type="match status" value="1"/>
</dbReference>
<feature type="compositionally biased region" description="Basic and acidic residues" evidence="1">
    <location>
        <begin position="698"/>
        <end position="715"/>
    </location>
</feature>
<keyword evidence="3" id="KW-0436">Ligase</keyword>
<protein>
    <submittedName>
        <fullName evidence="3">DNA ligase 1 isoform X1</fullName>
    </submittedName>
</protein>
<accession>A0A7E5WDK9</accession>
<keyword evidence="2" id="KW-1185">Reference proteome</keyword>
<proteinExistence type="predicted"/>
<dbReference type="InParanoid" id="A0A7E5WDK9"/>
<feature type="region of interest" description="Disordered" evidence="1">
    <location>
        <begin position="129"/>
        <end position="156"/>
    </location>
</feature>
<feature type="compositionally biased region" description="Polar residues" evidence="1">
    <location>
        <begin position="131"/>
        <end position="145"/>
    </location>
</feature>
<dbReference type="CTD" id="116874"/>
<sequence length="977" mass="108095">MLRNKVYVIVLNIYTYVIGKMEAVEEPPLLTNPVEGMKVNVIYDEKEENAVASVATDVCQTHKSNGVSESSEAKVVAPIESNPAPVEDSKSENVSIAEVNNASKVEDIEPAVPPPEPDTTEVLVEDKVEQTKVSTQDTSSVTTETLESKPVEEPEQVSEVATIVEVDNTIETSMERVTFQTEILIESVDNEIIDNVAEEATIEENTEQDTSNLLSELGQSIELSEALRSSDVTDNVKNNNLATRQEVFNKEELLDILEGNDEEQPENVLTTNFQNVCSDKILEAQLALQQLSRLKTKPRKPRSDRLSRSRKIEKKVTKEKIKEQTKELVQISTQNDQVEVKSESEGDSIVNDLVKEWDDEDTPAGEKDSIIEPIGNIDKTTEGAVKPQDGETKEEDISSRTSMDSLSIPNKTGEEGQPQRRLGRVIKKKVIFDPDNPDTFTKSKTSKKNTEVSTELDKESTPAKKNKTDQTFQRSKSKSPLSKLQWKKPSPKNCKQNKRLTEVDKLLMDEGAVNMIYQLTPEAPKGKKNMKTKAEFIKKIQSSSTPDSKEMKFRERKKESKYEDGEARKILGGKQRSSLSSSVKSPSVCEDFEAHSADDSIIYRRHSSSSYSSSCMSPRRLSDVETSGQNVSRNSQQVVEVAHALPNTEGGSNRPVEVFMAETTDIKPDAINKNDCLSIKEKLNSKLNLALNKRKHDNPKGEKPSKLKKVSKSDEKPSGVEEYKFLSVNFDQRLAEVCVQRAGTKCNTEVIQELEKVLKMIESKKNISVTLLTSDCGSLYSDLDLRPLLDDNIDKTNVAAYETAESIRSLLHTVEQHSKLICLGISGRCSGIGLALAGLSDVAMASESASFAVSAKSHPTTIGPGIAVLTAYKLLPQPLLNDLVVFGRRLPAAEALRGGLVSRTLWPENFDKQVLSIAKDIAAQPSQNILLKKQLLNLKKSAGDSTSLHLEKERDLLVAYWTSVEGQALLRAAYNAA</sequence>
<organism evidence="2 3">
    <name type="scientific">Trichoplusia ni</name>
    <name type="common">Cabbage looper</name>
    <dbReference type="NCBI Taxonomy" id="7111"/>
    <lineage>
        <taxon>Eukaryota</taxon>
        <taxon>Metazoa</taxon>
        <taxon>Ecdysozoa</taxon>
        <taxon>Arthropoda</taxon>
        <taxon>Hexapoda</taxon>
        <taxon>Insecta</taxon>
        <taxon>Pterygota</taxon>
        <taxon>Neoptera</taxon>
        <taxon>Endopterygota</taxon>
        <taxon>Lepidoptera</taxon>
        <taxon>Glossata</taxon>
        <taxon>Ditrysia</taxon>
        <taxon>Noctuoidea</taxon>
        <taxon>Noctuidae</taxon>
        <taxon>Plusiinae</taxon>
        <taxon>Trichoplusia</taxon>
    </lineage>
</organism>
<dbReference type="Proteomes" id="UP000322000">
    <property type="component" value="Chromosome 15"/>
</dbReference>
<feature type="compositionally biased region" description="Low complexity" evidence="1">
    <location>
        <begin position="577"/>
        <end position="587"/>
    </location>
</feature>
<dbReference type="GeneID" id="113501346"/>
<gene>
    <name evidence="3" type="primary">LOC113501346</name>
</gene>
<feature type="region of interest" description="Disordered" evidence="1">
    <location>
        <begin position="294"/>
        <end position="319"/>
    </location>
</feature>
<feature type="compositionally biased region" description="Basic and acidic residues" evidence="1">
    <location>
        <begin position="388"/>
        <end position="398"/>
    </location>
</feature>
<dbReference type="InterPro" id="IPR001753">
    <property type="entry name" value="Enoyl-CoA_hydra/iso"/>
</dbReference>
<evidence type="ECO:0000313" key="3">
    <source>
        <dbReference type="RefSeq" id="XP_026738271.1"/>
    </source>
</evidence>
<name>A0A7E5WDK9_TRINI</name>
<dbReference type="InterPro" id="IPR051053">
    <property type="entry name" value="ECH/Chromodomain_protein"/>
</dbReference>
<reference evidence="3" key="1">
    <citation type="submission" date="2025-08" db="UniProtKB">
        <authorList>
            <consortium name="RefSeq"/>
        </authorList>
    </citation>
    <scope>IDENTIFICATION</scope>
</reference>
<dbReference type="OrthoDB" id="6357915at2759"/>
<feature type="compositionally biased region" description="Basic and acidic residues" evidence="1">
    <location>
        <begin position="455"/>
        <end position="468"/>
    </location>
</feature>
<dbReference type="Pfam" id="PF00378">
    <property type="entry name" value="ECH_1"/>
    <property type="match status" value="1"/>
</dbReference>
<feature type="compositionally biased region" description="Low complexity" evidence="1">
    <location>
        <begin position="608"/>
        <end position="619"/>
    </location>
</feature>
<dbReference type="Gene3D" id="3.90.226.10">
    <property type="entry name" value="2-enoyl-CoA Hydratase, Chain A, domain 1"/>
    <property type="match status" value="1"/>
</dbReference>
<feature type="region of interest" description="Disordered" evidence="1">
    <location>
        <begin position="538"/>
        <end position="588"/>
    </location>
</feature>
<dbReference type="GO" id="GO:0016874">
    <property type="term" value="F:ligase activity"/>
    <property type="evidence" value="ECO:0007669"/>
    <property type="project" value="UniProtKB-KW"/>
</dbReference>
<feature type="region of interest" description="Disordered" evidence="1">
    <location>
        <begin position="691"/>
        <end position="715"/>
    </location>
</feature>
<dbReference type="PANTHER" id="PTHR43684:SF13">
    <property type="entry name" value="CHROMODOMAIN Y-LIKE PROTEIN"/>
    <property type="match status" value="1"/>
</dbReference>
<feature type="compositionally biased region" description="Polar residues" evidence="1">
    <location>
        <begin position="399"/>
        <end position="410"/>
    </location>
</feature>
<dbReference type="SUPFAM" id="SSF52096">
    <property type="entry name" value="ClpP/crotonase"/>
    <property type="match status" value="1"/>
</dbReference>
<feature type="region of interest" description="Disordered" evidence="1">
    <location>
        <begin position="355"/>
        <end position="499"/>
    </location>
</feature>
<feature type="region of interest" description="Disordered" evidence="1">
    <location>
        <begin position="64"/>
        <end position="93"/>
    </location>
</feature>
<dbReference type="InterPro" id="IPR029045">
    <property type="entry name" value="ClpP/crotonase-like_dom_sf"/>
</dbReference>